<feature type="compositionally biased region" description="Polar residues" evidence="5">
    <location>
        <begin position="23"/>
        <end position="39"/>
    </location>
</feature>
<keyword evidence="4" id="KW-0325">Glycoprotein</keyword>
<dbReference type="PANTHER" id="PTHR28610">
    <property type="entry name" value="DRAXIN"/>
    <property type="match status" value="1"/>
</dbReference>
<evidence type="ECO:0000256" key="4">
    <source>
        <dbReference type="ARBA" id="ARBA00023180"/>
    </source>
</evidence>
<feature type="signal peptide" evidence="6">
    <location>
        <begin position="1"/>
        <end position="23"/>
    </location>
</feature>
<keyword evidence="9" id="KW-1185">Reference proteome</keyword>
<feature type="compositionally biased region" description="Basic and acidic residues" evidence="5">
    <location>
        <begin position="61"/>
        <end position="76"/>
    </location>
</feature>
<protein>
    <submittedName>
        <fullName evidence="7">Draxin-like isoform X3</fullName>
    </submittedName>
</protein>
<dbReference type="Proteomes" id="UP000290572">
    <property type="component" value="Unassembled WGS sequence"/>
</dbReference>
<keyword evidence="1" id="KW-0217">Developmental protein</keyword>
<comment type="caution">
    <text evidence="7">The sequence shown here is derived from an EMBL/GenBank/DDBJ whole genome shotgun (WGS) entry which is preliminary data.</text>
</comment>
<evidence type="ECO:0000256" key="3">
    <source>
        <dbReference type="ARBA" id="ARBA00022729"/>
    </source>
</evidence>
<dbReference type="GO" id="GO:0016055">
    <property type="term" value="P:Wnt signaling pathway"/>
    <property type="evidence" value="ECO:0007669"/>
    <property type="project" value="InterPro"/>
</dbReference>
<dbReference type="AlphaFoldDB" id="A0A498LMG3"/>
<name>A0A498LMG3_LABRO</name>
<evidence type="ECO:0000256" key="1">
    <source>
        <dbReference type="ARBA" id="ARBA00022473"/>
    </source>
</evidence>
<proteinExistence type="predicted"/>
<dbReference type="EMBL" id="QBIY01011105">
    <property type="protein sequence ID" value="RXN35606.1"/>
    <property type="molecule type" value="Genomic_DNA"/>
</dbReference>
<evidence type="ECO:0000256" key="2">
    <source>
        <dbReference type="ARBA" id="ARBA00022525"/>
    </source>
</evidence>
<dbReference type="Pfam" id="PF15550">
    <property type="entry name" value="Draxin"/>
    <property type="match status" value="2"/>
</dbReference>
<evidence type="ECO:0000256" key="6">
    <source>
        <dbReference type="SAM" id="SignalP"/>
    </source>
</evidence>
<dbReference type="PANTHER" id="PTHR28610:SF1">
    <property type="entry name" value="DRAXIN"/>
    <property type="match status" value="1"/>
</dbReference>
<feature type="region of interest" description="Disordered" evidence="5">
    <location>
        <begin position="23"/>
        <end position="161"/>
    </location>
</feature>
<reference evidence="7 9" key="1">
    <citation type="submission" date="2018-03" db="EMBL/GenBank/DDBJ databases">
        <title>Draft genome sequence of Rohu Carp (Labeo rohita).</title>
        <authorList>
            <person name="Das P."/>
            <person name="Kushwaha B."/>
            <person name="Joshi C.G."/>
            <person name="Kumar D."/>
            <person name="Nagpure N.S."/>
            <person name="Sahoo L."/>
            <person name="Das S.P."/>
            <person name="Bit A."/>
            <person name="Patnaik S."/>
            <person name="Meher P.K."/>
            <person name="Jayasankar P."/>
            <person name="Koringa P.G."/>
            <person name="Patel N.V."/>
            <person name="Hinsu A.T."/>
            <person name="Kumar R."/>
            <person name="Pandey M."/>
            <person name="Agarwal S."/>
            <person name="Srivastava S."/>
            <person name="Singh M."/>
            <person name="Iquebal M.A."/>
            <person name="Jaiswal S."/>
            <person name="Angadi U.B."/>
            <person name="Kumar N."/>
            <person name="Raza M."/>
            <person name="Shah T.M."/>
            <person name="Rai A."/>
            <person name="Jena J.K."/>
        </authorList>
    </citation>
    <scope>NUCLEOTIDE SEQUENCE [LARGE SCALE GENOMIC DNA]</scope>
    <source>
        <strain evidence="7">DASCIFA01</strain>
        <tissue evidence="7">Testis</tissue>
    </source>
</reference>
<feature type="compositionally biased region" description="Basic and acidic residues" evidence="5">
    <location>
        <begin position="100"/>
        <end position="110"/>
    </location>
</feature>
<feature type="chain" id="PRO_5036117611" evidence="6">
    <location>
        <begin position="24"/>
        <end position="327"/>
    </location>
</feature>
<gene>
    <name evidence="8" type="ORF">ROHU_014194</name>
    <name evidence="7" type="ORF">ROHU_031478</name>
</gene>
<dbReference type="InterPro" id="IPR029094">
    <property type="entry name" value="Draxin"/>
</dbReference>
<feature type="region of interest" description="Disordered" evidence="5">
    <location>
        <begin position="208"/>
        <end position="229"/>
    </location>
</feature>
<keyword evidence="3 6" id="KW-0732">Signal</keyword>
<feature type="compositionally biased region" description="Basic and acidic residues" evidence="5">
    <location>
        <begin position="136"/>
        <end position="156"/>
    </location>
</feature>
<dbReference type="EMBL" id="QBIY01013288">
    <property type="protein sequence ID" value="RXN09241.1"/>
    <property type="molecule type" value="Genomic_DNA"/>
</dbReference>
<evidence type="ECO:0000313" key="8">
    <source>
        <dbReference type="EMBL" id="RXN35606.1"/>
    </source>
</evidence>
<evidence type="ECO:0000313" key="7">
    <source>
        <dbReference type="EMBL" id="RXN09241.1"/>
    </source>
</evidence>
<dbReference type="GO" id="GO:0007411">
    <property type="term" value="P:axon guidance"/>
    <property type="evidence" value="ECO:0007669"/>
    <property type="project" value="InterPro"/>
</dbReference>
<organism evidence="7 9">
    <name type="scientific">Labeo rohita</name>
    <name type="common">Indian major carp</name>
    <name type="synonym">Cyprinus rohita</name>
    <dbReference type="NCBI Taxonomy" id="84645"/>
    <lineage>
        <taxon>Eukaryota</taxon>
        <taxon>Metazoa</taxon>
        <taxon>Chordata</taxon>
        <taxon>Craniata</taxon>
        <taxon>Vertebrata</taxon>
        <taxon>Euteleostomi</taxon>
        <taxon>Actinopterygii</taxon>
        <taxon>Neopterygii</taxon>
        <taxon>Teleostei</taxon>
        <taxon>Ostariophysi</taxon>
        <taxon>Cypriniformes</taxon>
        <taxon>Cyprinidae</taxon>
        <taxon>Labeoninae</taxon>
        <taxon>Labeonini</taxon>
        <taxon>Labeo</taxon>
    </lineage>
</organism>
<evidence type="ECO:0000313" key="9">
    <source>
        <dbReference type="Proteomes" id="UP000290572"/>
    </source>
</evidence>
<dbReference type="GO" id="GO:0005576">
    <property type="term" value="C:extracellular region"/>
    <property type="evidence" value="ECO:0007669"/>
    <property type="project" value="InterPro"/>
</dbReference>
<evidence type="ECO:0000256" key="5">
    <source>
        <dbReference type="SAM" id="MobiDB-lite"/>
    </source>
</evidence>
<keyword evidence="2" id="KW-0964">Secreted</keyword>
<accession>A0A498LMG3</accession>
<dbReference type="STRING" id="84645.A0A498LMG3"/>
<sequence>MAAPSLCRLLVLLFFTLSHTSYSSEIPSENSKRSLTTSDSKQDHDTGLLSSSQRRRHSSRKDRDSAGFHSQRPLDRPEDDGTSLEGLSPVRLEMGPENSMRMEGHDEVRRPAHMRRGNHPLEGEFNRKGRRHGHGHLAEHRKQGGKRDKSRSKGDLYDPEPELGSLLKDMNAFEDGLYTSPPNHDGAPLTEAPSPLFPILVTTAINEHPPTLSPASTKPQKSGRGKTQGEVMPTLDMTLFDWTDYEDMKPVDTWPSNKKKGSCCDLREHECKPHNRGLNNKCYDDCMCEEGLRCYAKFHRKRRVTRRRGRCVEPESANSNQGAFITI</sequence>